<dbReference type="AlphaFoldDB" id="A0A0A0M306"/>
<reference evidence="2 3" key="3">
    <citation type="journal article" date="2010" name="BMC Genomics">
        <title>Transcriptome sequencing and comparative analysis of cucumber flowers with different sex types.</title>
        <authorList>
            <person name="Guo S."/>
            <person name="Zheng Y."/>
            <person name="Joung J.G."/>
            <person name="Liu S."/>
            <person name="Zhang Z."/>
            <person name="Crasta O.R."/>
            <person name="Sobral B.W."/>
            <person name="Xu Y."/>
            <person name="Huang S."/>
            <person name="Fei Z."/>
        </authorList>
    </citation>
    <scope>NUCLEOTIDE SEQUENCE [LARGE SCALE GENOMIC DNA]</scope>
    <source>
        <strain evidence="3">cv. 9930</strain>
    </source>
</reference>
<gene>
    <name evidence="2" type="ORF">Csa_1G633370</name>
</gene>
<reference evidence="2 3" key="4">
    <citation type="journal article" date="2011" name="BMC Genomics">
        <title>RNA-Seq improves annotation of protein-coding genes in the cucumber genome.</title>
        <authorList>
            <person name="Li Z."/>
            <person name="Zhang Z."/>
            <person name="Yan P."/>
            <person name="Huang S."/>
            <person name="Fei Z."/>
            <person name="Lin K."/>
        </authorList>
    </citation>
    <scope>NUCLEOTIDE SEQUENCE [LARGE SCALE GENOMIC DNA]</scope>
    <source>
        <strain evidence="3">cv. 9930</strain>
    </source>
</reference>
<name>A0A0A0M306_CUCSA</name>
<sequence>MVHEKAETTATYELNRITARKIEEYGSMENISLGQAWARSMTIGDGDLHETKPSAESLSSRMCDEEEEEEEEGAGMGFACNEQRRRRSDGEVELRK</sequence>
<evidence type="ECO:0000313" key="3">
    <source>
        <dbReference type="Proteomes" id="UP000029981"/>
    </source>
</evidence>
<dbReference type="Proteomes" id="UP000029981">
    <property type="component" value="Chromosome 1"/>
</dbReference>
<reference evidence="2 3" key="1">
    <citation type="journal article" date="2009" name="Nat. Genet.">
        <title>The genome of the cucumber, Cucumis sativus L.</title>
        <authorList>
            <person name="Huang S."/>
            <person name="Li R."/>
            <person name="Zhang Z."/>
            <person name="Li L."/>
            <person name="Gu X."/>
            <person name="Fan W."/>
            <person name="Lucas W.J."/>
            <person name="Wang X."/>
            <person name="Xie B."/>
            <person name="Ni P."/>
            <person name="Ren Y."/>
            <person name="Zhu H."/>
            <person name="Li J."/>
            <person name="Lin K."/>
            <person name="Jin W."/>
            <person name="Fei Z."/>
            <person name="Li G."/>
            <person name="Staub J."/>
            <person name="Kilian A."/>
            <person name="van der Vossen E.A."/>
            <person name="Wu Y."/>
            <person name="Guo J."/>
            <person name="He J."/>
            <person name="Jia Z."/>
            <person name="Ren Y."/>
            <person name="Tian G."/>
            <person name="Lu Y."/>
            <person name="Ruan J."/>
            <person name="Qian W."/>
            <person name="Wang M."/>
            <person name="Huang Q."/>
            <person name="Li B."/>
            <person name="Xuan Z."/>
            <person name="Cao J."/>
            <person name="Asan"/>
            <person name="Wu Z."/>
            <person name="Zhang J."/>
            <person name="Cai Q."/>
            <person name="Bai Y."/>
            <person name="Zhao B."/>
            <person name="Han Y."/>
            <person name="Li Y."/>
            <person name="Li X."/>
            <person name="Wang S."/>
            <person name="Shi Q."/>
            <person name="Liu S."/>
            <person name="Cho W.K."/>
            <person name="Kim J.Y."/>
            <person name="Xu Y."/>
            <person name="Heller-Uszynska K."/>
            <person name="Miao H."/>
            <person name="Cheng Z."/>
            <person name="Zhang S."/>
            <person name="Wu J."/>
            <person name="Yang Y."/>
            <person name="Kang H."/>
            <person name="Li M."/>
            <person name="Liang H."/>
            <person name="Ren X."/>
            <person name="Shi Z."/>
            <person name="Wen M."/>
            <person name="Jian M."/>
            <person name="Yang H."/>
            <person name="Zhang G."/>
            <person name="Yang Z."/>
            <person name="Chen R."/>
            <person name="Liu S."/>
            <person name="Li J."/>
            <person name="Ma L."/>
            <person name="Liu H."/>
            <person name="Zhou Y."/>
            <person name="Zhao J."/>
            <person name="Fang X."/>
            <person name="Li G."/>
            <person name="Fang L."/>
            <person name="Li Y."/>
            <person name="Liu D."/>
            <person name="Zheng H."/>
            <person name="Zhang Y."/>
            <person name="Qin N."/>
            <person name="Li Z."/>
            <person name="Yang G."/>
            <person name="Yang S."/>
            <person name="Bolund L."/>
            <person name="Kristiansen K."/>
            <person name="Zheng H."/>
            <person name="Li S."/>
            <person name="Zhang X."/>
            <person name="Yang H."/>
            <person name="Wang J."/>
            <person name="Sun R."/>
            <person name="Zhang B."/>
            <person name="Jiang S."/>
            <person name="Wang J."/>
            <person name="Du Y."/>
            <person name="Li S."/>
        </authorList>
    </citation>
    <scope>NUCLEOTIDE SEQUENCE [LARGE SCALE GENOMIC DNA]</scope>
    <source>
        <strain evidence="3">cv. 9930</strain>
    </source>
</reference>
<protein>
    <submittedName>
        <fullName evidence="2">Uncharacterized protein</fullName>
    </submittedName>
</protein>
<dbReference type="Gramene" id="KGN66586">
    <property type="protein sequence ID" value="KGN66586"/>
    <property type="gene ID" value="Csa_1G633370"/>
</dbReference>
<organism evidence="2 3">
    <name type="scientific">Cucumis sativus</name>
    <name type="common">Cucumber</name>
    <dbReference type="NCBI Taxonomy" id="3659"/>
    <lineage>
        <taxon>Eukaryota</taxon>
        <taxon>Viridiplantae</taxon>
        <taxon>Streptophyta</taxon>
        <taxon>Embryophyta</taxon>
        <taxon>Tracheophyta</taxon>
        <taxon>Spermatophyta</taxon>
        <taxon>Magnoliopsida</taxon>
        <taxon>eudicotyledons</taxon>
        <taxon>Gunneridae</taxon>
        <taxon>Pentapetalae</taxon>
        <taxon>rosids</taxon>
        <taxon>fabids</taxon>
        <taxon>Cucurbitales</taxon>
        <taxon>Cucurbitaceae</taxon>
        <taxon>Benincaseae</taxon>
        <taxon>Cucumis</taxon>
    </lineage>
</organism>
<evidence type="ECO:0000313" key="2">
    <source>
        <dbReference type="EMBL" id="KGN66586.1"/>
    </source>
</evidence>
<feature type="region of interest" description="Disordered" evidence="1">
    <location>
        <begin position="45"/>
        <end position="96"/>
    </location>
</feature>
<evidence type="ECO:0000256" key="1">
    <source>
        <dbReference type="SAM" id="MobiDB-lite"/>
    </source>
</evidence>
<accession>A0A0A0M306</accession>
<dbReference type="EMBL" id="CM002922">
    <property type="protein sequence ID" value="KGN66586.1"/>
    <property type="molecule type" value="Genomic_DNA"/>
</dbReference>
<proteinExistence type="predicted"/>
<reference evidence="2 3" key="2">
    <citation type="journal article" date="2009" name="PLoS ONE">
        <title>An integrated genetic and cytogenetic map of the cucumber genome.</title>
        <authorList>
            <person name="Ren Y."/>
            <person name="Zhang Z."/>
            <person name="Liu J."/>
            <person name="Staub J.E."/>
            <person name="Han Y."/>
            <person name="Cheng Z."/>
            <person name="Li X."/>
            <person name="Lu J."/>
            <person name="Miao H."/>
            <person name="Kang H."/>
            <person name="Xie B."/>
            <person name="Gu X."/>
            <person name="Wang X."/>
            <person name="Du Y."/>
            <person name="Jin W."/>
            <person name="Huang S."/>
        </authorList>
    </citation>
    <scope>NUCLEOTIDE SEQUENCE [LARGE SCALE GENOMIC DNA]</scope>
    <source>
        <strain evidence="3">cv. 9930</strain>
    </source>
</reference>
<feature type="compositionally biased region" description="Acidic residues" evidence="1">
    <location>
        <begin position="64"/>
        <end position="73"/>
    </location>
</feature>
<keyword evidence="3" id="KW-1185">Reference proteome</keyword>